<dbReference type="AlphaFoldDB" id="A0AAF5D6Q2"/>
<feature type="repeat" description="RPEL" evidence="4">
    <location>
        <begin position="718"/>
        <end position="743"/>
    </location>
</feature>
<feature type="region of interest" description="Disordered" evidence="5">
    <location>
        <begin position="498"/>
        <end position="606"/>
    </location>
</feature>
<evidence type="ECO:0000313" key="6">
    <source>
        <dbReference type="Proteomes" id="UP000035681"/>
    </source>
</evidence>
<evidence type="ECO:0000313" key="7">
    <source>
        <dbReference type="WBParaSite" id="TCONS_00007244.p1"/>
    </source>
</evidence>
<feature type="region of interest" description="Disordered" evidence="5">
    <location>
        <begin position="394"/>
        <end position="413"/>
    </location>
</feature>
<dbReference type="WBParaSite" id="TCONS_00007244.p1">
    <property type="protein sequence ID" value="TCONS_00007244.p1"/>
    <property type="gene ID" value="XLOC_005284"/>
</dbReference>
<keyword evidence="6" id="KW-1185">Reference proteome</keyword>
<dbReference type="Proteomes" id="UP000035681">
    <property type="component" value="Unplaced"/>
</dbReference>
<evidence type="ECO:0000256" key="5">
    <source>
        <dbReference type="SAM" id="MobiDB-lite"/>
    </source>
</evidence>
<feature type="region of interest" description="Disordered" evidence="5">
    <location>
        <begin position="618"/>
        <end position="639"/>
    </location>
</feature>
<protein>
    <submittedName>
        <fullName evidence="7">E2F-associated phosphoprotein</fullName>
    </submittedName>
</protein>
<evidence type="ECO:0000256" key="2">
    <source>
        <dbReference type="ARBA" id="ARBA00022737"/>
    </source>
</evidence>
<dbReference type="Pfam" id="PF02755">
    <property type="entry name" value="RPEL"/>
    <property type="match status" value="1"/>
</dbReference>
<accession>A0AAF5D6Q2</accession>
<feature type="region of interest" description="Disordered" evidence="5">
    <location>
        <begin position="163"/>
        <end position="201"/>
    </location>
</feature>
<sequence length="799" mass="91431">MKTLLSRELKKLKILEHSKSRELFFYTCAIVMSNDVENPPVDCSDDKENEAMLNSSQLLRSTSSIWKKFSDTDNYTFNVPYKRMLVKSSSFPVPKKESIDEDLDYFYQSDSSSEEEEYNKFINVQKDLLSKEFKSEQLDKEDTCLRDKFLDLEIMKSTIEDGFNTKTPIGSGNKIQQSDSDELLNTSKGSKFSKQNRSNHLSDNLKNKKFWWRIIRPWKWKKSKKNKIQKNNPSSFRSSSTGDRPLLTVNQQSQLLAQVVSSSSNNDFNMIIRESQKSLNSDLLLKTAHQLKNNEKGGTIHNELNDQKIKDSKDTAHEGSLTMKKGQLSNGPSASEIQCPSIKESKTQSSLKTTSTACYTNSQYETEFPVNSNSISIDNFASIPLTQTESLSNNYIKSNTGGEKEIDNSNYTDTSFSNYTQTQVSQSNSLQLSENKENLNTETFSESIWQPVLSITNPVLSTARTLTESSTITDSDEICKSQSLIDMKKQTTFEAIQASEPNLHAKPKKPALKKPGQPGRKVIPKRTSSRRRESQRRAQRAAIVQRRRTLENKNIKVSSNDNDLPTRLTDDSDSDPDIQYRDDLNEISPKLQDRSRISNDSTRSTNPFIASKIVPVKSIRQSKDSSNESDEDVPITNGLTAKIQRKDTLARQLDTSKASDDIPNQTSSERINLMHKVSLKLERKLSERPLAQELEQRNILKVQGADSLAKKNMDETRKILLRKLSFRPTVEELKYKQIIKFNDYVEVMEAEMYNRKGDKPWTRLTQSEKALIRKELNDYKLTEMAVHEDSRVYTRFHRP</sequence>
<feature type="region of interest" description="Disordered" evidence="5">
    <location>
        <begin position="650"/>
        <end position="669"/>
    </location>
</feature>
<name>A0AAF5D6Q2_STRER</name>
<dbReference type="PANTHER" id="PTHR12751:SF18">
    <property type="entry name" value="PHOSPHATASE AND ACTIN REGULATOR 1"/>
    <property type="match status" value="1"/>
</dbReference>
<feature type="repeat" description="RPEL" evidence="4">
    <location>
        <begin position="679"/>
        <end position="704"/>
    </location>
</feature>
<dbReference type="Gene3D" id="6.10.140.1750">
    <property type="match status" value="1"/>
</dbReference>
<feature type="compositionally biased region" description="Polar residues" evidence="5">
    <location>
        <begin position="164"/>
        <end position="201"/>
    </location>
</feature>
<keyword evidence="2" id="KW-0677">Repeat</keyword>
<dbReference type="GO" id="GO:0030036">
    <property type="term" value="P:actin cytoskeleton organization"/>
    <property type="evidence" value="ECO:0007669"/>
    <property type="project" value="TreeGrafter"/>
</dbReference>
<dbReference type="PROSITE" id="PS51073">
    <property type="entry name" value="RPEL"/>
    <property type="match status" value="2"/>
</dbReference>
<evidence type="ECO:0000256" key="4">
    <source>
        <dbReference type="PROSITE-ProRule" id="PRU00401"/>
    </source>
</evidence>
<comment type="similarity">
    <text evidence="1">Belongs to the phosphatase and actin regulator family.</text>
</comment>
<dbReference type="GO" id="GO:0003779">
    <property type="term" value="F:actin binding"/>
    <property type="evidence" value="ECO:0007669"/>
    <property type="project" value="UniProtKB-KW"/>
</dbReference>
<dbReference type="InterPro" id="IPR004018">
    <property type="entry name" value="RPEL_repeat"/>
</dbReference>
<feature type="region of interest" description="Disordered" evidence="5">
    <location>
        <begin position="223"/>
        <end position="245"/>
    </location>
</feature>
<reference evidence="7" key="1">
    <citation type="submission" date="2024-02" db="UniProtKB">
        <authorList>
            <consortium name="WormBaseParasite"/>
        </authorList>
    </citation>
    <scope>IDENTIFICATION</scope>
</reference>
<organism evidence="6 7">
    <name type="scientific">Strongyloides stercoralis</name>
    <name type="common">Threadworm</name>
    <dbReference type="NCBI Taxonomy" id="6248"/>
    <lineage>
        <taxon>Eukaryota</taxon>
        <taxon>Metazoa</taxon>
        <taxon>Ecdysozoa</taxon>
        <taxon>Nematoda</taxon>
        <taxon>Chromadorea</taxon>
        <taxon>Rhabditida</taxon>
        <taxon>Tylenchina</taxon>
        <taxon>Panagrolaimomorpha</taxon>
        <taxon>Strongyloidoidea</taxon>
        <taxon>Strongyloididae</taxon>
        <taxon>Strongyloides</taxon>
    </lineage>
</organism>
<dbReference type="SMART" id="SM00707">
    <property type="entry name" value="RPEL"/>
    <property type="match status" value="2"/>
</dbReference>
<dbReference type="Gene3D" id="6.10.140.2130">
    <property type="match status" value="1"/>
</dbReference>
<keyword evidence="3" id="KW-0009">Actin-binding</keyword>
<proteinExistence type="inferred from homology"/>
<evidence type="ECO:0000256" key="3">
    <source>
        <dbReference type="ARBA" id="ARBA00023203"/>
    </source>
</evidence>
<dbReference type="PANTHER" id="PTHR12751">
    <property type="entry name" value="PHOSPHATASE AND ACTIN REGULATOR PHACTR"/>
    <property type="match status" value="1"/>
</dbReference>
<evidence type="ECO:0000256" key="1">
    <source>
        <dbReference type="ARBA" id="ARBA00009795"/>
    </source>
</evidence>